<keyword evidence="3" id="KW-1185">Reference proteome</keyword>
<sequence>MHTEIVEGGNESGKVLHRGVAHVGPAGAVQEEVTGENLRENHDTSHRLRGGHGAFIRTVQSLEVWTLNGVMDTAAWCRDVVGSTKYGVTSKLIVSNPKRLPQFSHYT</sequence>
<comment type="caution">
    <text evidence="2">The sequence shown here is derived from an EMBL/GenBank/DDBJ whole genome shotgun (WGS) entry which is preliminary data.</text>
</comment>
<evidence type="ECO:0000256" key="1">
    <source>
        <dbReference type="SAM" id="MobiDB-lite"/>
    </source>
</evidence>
<reference evidence="2 3" key="1">
    <citation type="submission" date="2019-07" db="EMBL/GenBank/DDBJ databases">
        <title>Genomics analysis of Aphanomyces spp. identifies a new class of oomycete effector associated with host adaptation.</title>
        <authorList>
            <person name="Gaulin E."/>
        </authorList>
    </citation>
    <scope>NUCLEOTIDE SEQUENCE [LARGE SCALE GENOMIC DNA]</scope>
    <source>
        <strain evidence="2 3">ATCC 201684</strain>
    </source>
</reference>
<feature type="compositionally biased region" description="Basic and acidic residues" evidence="1">
    <location>
        <begin position="37"/>
        <end position="46"/>
    </location>
</feature>
<evidence type="ECO:0000313" key="3">
    <source>
        <dbReference type="Proteomes" id="UP000481153"/>
    </source>
</evidence>
<accession>A0A6G0WA57</accession>
<evidence type="ECO:0000313" key="2">
    <source>
        <dbReference type="EMBL" id="KAF0724119.1"/>
    </source>
</evidence>
<name>A0A6G0WA57_9STRA</name>
<dbReference type="AlphaFoldDB" id="A0A6G0WA57"/>
<gene>
    <name evidence="2" type="ORF">Ae201684_017128</name>
</gene>
<dbReference type="EMBL" id="VJMJ01000281">
    <property type="protein sequence ID" value="KAF0724119.1"/>
    <property type="molecule type" value="Genomic_DNA"/>
</dbReference>
<organism evidence="2 3">
    <name type="scientific">Aphanomyces euteiches</name>
    <dbReference type="NCBI Taxonomy" id="100861"/>
    <lineage>
        <taxon>Eukaryota</taxon>
        <taxon>Sar</taxon>
        <taxon>Stramenopiles</taxon>
        <taxon>Oomycota</taxon>
        <taxon>Saprolegniomycetes</taxon>
        <taxon>Saprolegniales</taxon>
        <taxon>Verrucalvaceae</taxon>
        <taxon>Aphanomyces</taxon>
    </lineage>
</organism>
<protein>
    <submittedName>
        <fullName evidence="2">Uncharacterized protein</fullName>
    </submittedName>
</protein>
<dbReference type="Proteomes" id="UP000481153">
    <property type="component" value="Unassembled WGS sequence"/>
</dbReference>
<feature type="region of interest" description="Disordered" evidence="1">
    <location>
        <begin position="25"/>
        <end position="46"/>
    </location>
</feature>
<proteinExistence type="predicted"/>